<gene>
    <name evidence="2" type="ORF">OIE73_36980</name>
</gene>
<evidence type="ECO:0000256" key="1">
    <source>
        <dbReference type="SAM" id="MobiDB-lite"/>
    </source>
</evidence>
<protein>
    <submittedName>
        <fullName evidence="2">Phosphodiesterase</fullName>
    </submittedName>
</protein>
<feature type="region of interest" description="Disordered" evidence="1">
    <location>
        <begin position="1"/>
        <end position="22"/>
    </location>
</feature>
<evidence type="ECO:0000313" key="3">
    <source>
        <dbReference type="Proteomes" id="UP001335325"/>
    </source>
</evidence>
<sequence>MAPDGTARRAVDRPARWRAAPAPYPHGVACPDALDVPGRSGVGWNVPWPARPVRVPVRWSHTLVLPRRLPYGLGPAVRVRDADGPGKAFGPLFASRGSGRLDRRPPLLRPAALTGPYSTLLSYRMGDRERGPAAFPVPDPSGPPEDVPPPLGQELTRRSVRFGPRAAADEPRRTFASPALEEVHTTPATSTVSCAPLRPRPARPASHRTPAPPAHRRRGRTAGERGGRSARPPTVEAGQPHQEGTGRAENRWGDGAPAARHRWKGGAGTRSACRPRP</sequence>
<feature type="region of interest" description="Disordered" evidence="1">
    <location>
        <begin position="129"/>
        <end position="277"/>
    </location>
</feature>
<dbReference type="RefSeq" id="WP_326756438.1">
    <property type="nucleotide sequence ID" value="NZ_CP109134.1"/>
</dbReference>
<evidence type="ECO:0000313" key="2">
    <source>
        <dbReference type="EMBL" id="WSD10741.1"/>
    </source>
</evidence>
<feature type="compositionally biased region" description="Basic and acidic residues" evidence="1">
    <location>
        <begin position="1"/>
        <end position="15"/>
    </location>
</feature>
<feature type="compositionally biased region" description="Pro residues" evidence="1">
    <location>
        <begin position="135"/>
        <end position="151"/>
    </location>
</feature>
<dbReference type="GeneID" id="91548291"/>
<accession>A0ABZ1GWZ6</accession>
<dbReference type="Proteomes" id="UP001335325">
    <property type="component" value="Chromosome"/>
</dbReference>
<reference evidence="2 3" key="1">
    <citation type="submission" date="2022-10" db="EMBL/GenBank/DDBJ databases">
        <title>The complete genomes of actinobacterial strains from the NBC collection.</title>
        <authorList>
            <person name="Joergensen T.S."/>
            <person name="Alvarez Arevalo M."/>
            <person name="Sterndorff E.B."/>
            <person name="Faurdal D."/>
            <person name="Vuksanovic O."/>
            <person name="Mourched A.-S."/>
            <person name="Charusanti P."/>
            <person name="Shaw S."/>
            <person name="Blin K."/>
            <person name="Weber T."/>
        </authorList>
    </citation>
    <scope>NUCLEOTIDE SEQUENCE [LARGE SCALE GENOMIC DNA]</scope>
    <source>
        <strain evidence="2 3">NBC 01753</strain>
    </source>
</reference>
<proteinExistence type="predicted"/>
<organism evidence="2 3">
    <name type="scientific">Streptomyces hirsutus</name>
    <dbReference type="NCBI Taxonomy" id="35620"/>
    <lineage>
        <taxon>Bacteria</taxon>
        <taxon>Bacillati</taxon>
        <taxon>Actinomycetota</taxon>
        <taxon>Actinomycetes</taxon>
        <taxon>Kitasatosporales</taxon>
        <taxon>Streptomycetaceae</taxon>
        <taxon>Streptomyces</taxon>
    </lineage>
</organism>
<dbReference type="EMBL" id="CP109134">
    <property type="protein sequence ID" value="WSD10741.1"/>
    <property type="molecule type" value="Genomic_DNA"/>
</dbReference>
<name>A0ABZ1GWZ6_9ACTN</name>
<keyword evidence="3" id="KW-1185">Reference proteome</keyword>